<sequence length="299" mass="35082">MSLHLFDFKEAIGQNYRSALPTEFKISASTTYDILVMRILTSNIDVHCKKNNKTIKLSENFTPFPLHLVGRKSSKQLKTLLHPFSLNDYVKFSKKYYGRNIIFYHNLLQELAFYFHYTNEKNHQAAFVNLYRILEYVSYSFPLIHSSHFGNYIGSFEAFRAYFTDVKTSEIGFFEKFTENLFRGTGYLSYTTDFDFSHADIAVANNCYDAFHKLAKSSDWITANRATHALSIENKRLIRLFKDTRNRYFHFAVGGQRNIQNTDLKDPDFFFEKINSKYLNWIGFIYGTVIRESLDNALL</sequence>
<reference evidence="1 2" key="1">
    <citation type="submission" date="2019-07" db="EMBL/GenBank/DDBJ databases">
        <authorList>
            <person name="Huq M.A."/>
        </authorList>
    </citation>
    <scope>NUCLEOTIDE SEQUENCE [LARGE SCALE GENOMIC DNA]</scope>
    <source>
        <strain evidence="1 2">MAH-3</strain>
    </source>
</reference>
<evidence type="ECO:0000313" key="2">
    <source>
        <dbReference type="Proteomes" id="UP000316008"/>
    </source>
</evidence>
<protein>
    <submittedName>
        <fullName evidence="1">Uncharacterized protein</fullName>
    </submittedName>
</protein>
<dbReference type="EMBL" id="VLPL01000001">
    <property type="protein sequence ID" value="TSJ48004.1"/>
    <property type="molecule type" value="Genomic_DNA"/>
</dbReference>
<comment type="caution">
    <text evidence="1">The sequence shown here is derived from an EMBL/GenBank/DDBJ whole genome shotgun (WGS) entry which is preliminary data.</text>
</comment>
<dbReference type="AlphaFoldDB" id="A0A556N747"/>
<name>A0A556N747_9FLAO</name>
<organism evidence="1 2">
    <name type="scientific">Fluviicola chungangensis</name>
    <dbReference type="NCBI Taxonomy" id="2597671"/>
    <lineage>
        <taxon>Bacteria</taxon>
        <taxon>Pseudomonadati</taxon>
        <taxon>Bacteroidota</taxon>
        <taxon>Flavobacteriia</taxon>
        <taxon>Flavobacteriales</taxon>
        <taxon>Crocinitomicaceae</taxon>
        <taxon>Fluviicola</taxon>
    </lineage>
</organism>
<gene>
    <name evidence="1" type="ORF">FO442_02420</name>
</gene>
<accession>A0A556N747</accession>
<keyword evidence="2" id="KW-1185">Reference proteome</keyword>
<dbReference type="OrthoDB" id="980779at2"/>
<proteinExistence type="predicted"/>
<dbReference type="Proteomes" id="UP000316008">
    <property type="component" value="Unassembled WGS sequence"/>
</dbReference>
<dbReference type="RefSeq" id="WP_144331539.1">
    <property type="nucleotide sequence ID" value="NZ_VLPL01000001.1"/>
</dbReference>
<evidence type="ECO:0000313" key="1">
    <source>
        <dbReference type="EMBL" id="TSJ48004.1"/>
    </source>
</evidence>